<feature type="transmembrane region" description="Helical" evidence="5">
    <location>
        <begin position="346"/>
        <end position="362"/>
    </location>
</feature>
<gene>
    <name evidence="7" type="ORF">DNU06_13925</name>
</gene>
<keyword evidence="2 5" id="KW-0812">Transmembrane</keyword>
<protein>
    <recommendedName>
        <fullName evidence="6">Amino acid permease/ SLC12A domain-containing protein</fullName>
    </recommendedName>
</protein>
<accession>A0A2W1NKN3</accession>
<feature type="transmembrane region" description="Helical" evidence="5">
    <location>
        <begin position="153"/>
        <end position="171"/>
    </location>
</feature>
<reference evidence="7 8" key="1">
    <citation type="submission" date="2018-06" db="EMBL/GenBank/DDBJ databases">
        <title>The draft genome sequence of Crocinitomix sp. SM1701.</title>
        <authorList>
            <person name="Zhang X."/>
        </authorList>
    </citation>
    <scope>NUCLEOTIDE SEQUENCE [LARGE SCALE GENOMIC DNA]</scope>
    <source>
        <strain evidence="7 8">SM1701</strain>
    </source>
</reference>
<evidence type="ECO:0000256" key="3">
    <source>
        <dbReference type="ARBA" id="ARBA00022989"/>
    </source>
</evidence>
<comment type="subcellular location">
    <subcellularLocation>
        <location evidence="1">Membrane</location>
        <topology evidence="1">Multi-pass membrane protein</topology>
    </subcellularLocation>
</comment>
<evidence type="ECO:0000256" key="1">
    <source>
        <dbReference type="ARBA" id="ARBA00004141"/>
    </source>
</evidence>
<keyword evidence="3 5" id="KW-1133">Transmembrane helix</keyword>
<dbReference type="Gene3D" id="1.20.1740.10">
    <property type="entry name" value="Amino acid/polyamine transporter I"/>
    <property type="match status" value="1"/>
</dbReference>
<feature type="transmembrane region" description="Helical" evidence="5">
    <location>
        <begin position="42"/>
        <end position="61"/>
    </location>
</feature>
<feature type="transmembrane region" description="Helical" evidence="5">
    <location>
        <begin position="7"/>
        <end position="30"/>
    </location>
</feature>
<feature type="domain" description="Amino acid permease/ SLC12A" evidence="6">
    <location>
        <begin position="13"/>
        <end position="481"/>
    </location>
</feature>
<feature type="transmembrane region" description="Helical" evidence="5">
    <location>
        <begin position="249"/>
        <end position="273"/>
    </location>
</feature>
<dbReference type="EMBL" id="QKSB01000010">
    <property type="protein sequence ID" value="PZE16222.1"/>
    <property type="molecule type" value="Genomic_DNA"/>
</dbReference>
<keyword evidence="8" id="KW-1185">Reference proteome</keyword>
<dbReference type="GO" id="GO:0016020">
    <property type="term" value="C:membrane"/>
    <property type="evidence" value="ECO:0007669"/>
    <property type="project" value="UniProtKB-SubCell"/>
</dbReference>
<dbReference type="Proteomes" id="UP000249248">
    <property type="component" value="Unassembled WGS sequence"/>
</dbReference>
<name>A0A2W1NKN3_9FLAO</name>
<dbReference type="Pfam" id="PF00324">
    <property type="entry name" value="AA_permease"/>
    <property type="match status" value="1"/>
</dbReference>
<evidence type="ECO:0000313" key="8">
    <source>
        <dbReference type="Proteomes" id="UP000249248"/>
    </source>
</evidence>
<feature type="transmembrane region" description="Helical" evidence="5">
    <location>
        <begin position="82"/>
        <end position="107"/>
    </location>
</feature>
<feature type="transmembrane region" description="Helical" evidence="5">
    <location>
        <begin position="293"/>
        <end position="315"/>
    </location>
</feature>
<evidence type="ECO:0000259" key="6">
    <source>
        <dbReference type="Pfam" id="PF00324"/>
    </source>
</evidence>
<dbReference type="PANTHER" id="PTHR11827:SF72">
    <property type="entry name" value="GH08340P"/>
    <property type="match status" value="1"/>
</dbReference>
<sequence>MSEQKKFGTFAGVFTPSILTILGVMLYLLFGKVVGNAGLGGTIIIIIIAHIISISTGLSVSSIATDKKVGAGGVYYVLSRSLGLPIGGALGITLFVATAISIALYMVGFAEVFNSILDINFVEIKQVVNDQEVKSYLVNDSQSFFNGWSDIDLIRFTGTIGLILLTVIALISTSIAIKTQFIILILIVLSLVAIAFGDPSLATVFTKSAVNPANRLDYFEAFALFFPAVTGFTAGVAMSGDLKNPKKSIPIGTMLAIAVGFVVYMLVAIFLFYNFSSETLIENTNLLYEITLYGGIFVILGAIGATLSSAIGGILGAPRILQAMSVDKITPKLFAKGVGKEKEPRNALLLTVFIAESGVLIGQLEVIAVILTVFYLAAYGFINLSFFLESWASADFNPSFKVNKWFGLIGFIATFTIMSQISILSMILALVIISGIYLYLNNKQVSLGTGDIWQSVWSTIVKKGLRKMETSNDHKRNWKPNILLFSGGNESRDKYIEFSKAIAGQTGIITNFDLIENKEAKVLFPKHKQCVKDEELEKYGIFGKQIEVQNEFKGIESIASTFGFSGIEPNTILMQWPGETKDPVWFTDMTQKLFDLDFNVLYLDYDKRWGFRKKETIDLWWRSVGNNAELMLSLVKFISHSTDWAKANIRVLLVNDTNTENQIIENRIQQVVDQFRVKAKIKIISNRLDQIPIYELMKMHSSEADLVFVGIPEIEAPDQFIKETNELINTIGTTLLVKASSQFEETDLKVETIELNYETVAITDSKLIPLTAFEDAKLNEAIVQIDNLWGEVYKTALNDSIDRIAMFHFKQVAKINTKIQAFIKNVTTNPGMDFWIEIQQLLTQINTIYEDDMKFQLPEFYQDFDQSFAAYIAQKEESIYEVPKKIRLSKRKDNKGAYVHKPKKIAWNKQIERLWNTKGKLNLQSNIQEFGYQNYILLHQSKNLIHQELKKLVHQIESGAQLTSNFEKSFTTINEKINENISQLGISLYKQIRSADRALLNKLGGILEKTSFRREIQERLPYLNRREEKQLQNSLRNYSGYWQRNMVLFSLNMQADIYLIQFLVKIDHLVGNIKERAATDYIVELNKNIAVIQSNVATIKDLINTNKKGALSQYQPKLTADVYFNLDGIVQYVLDFIQNGLEKIPEEVVLMKANSVNSIRNIQEKEVGTIQVQLDDISDYLTKINFYKPFKDIVSNYINQLKKIISTALNGVYKLQNELENYAKTNQTEGLNAALEALSVDCESCNLAFQTTHQAFALELDNLKVQLADVLNINKIIEQYEIIYPQAKLESKGNKIKGQIKQYQNKIGGFLNKTVSKLIQRKEDSEKIANVDKFSHVLSPISIYQNFIAQFSIKPQVQINLPFYYDQLFSGKYYSDTEIIENRTNEVALIKNGLQKIDEGVSGGILILGESLSGKSYVANHIIHQVLKDADAYRLRPLGQKRKENASILRIIQTATGIQDSMSGIMHQLKPKSIFFIEDIETWFLNTENGSKLLNELSNLMHQYGSMHYFILTGNIFAYGSIKKHATINHHIIASIVLNPLTSSEIKKVIETRHHLGSMNYIYKTIPENYLSDSKKAKLMQRFYQNAKGNVGMALKYWISSIESVDENNIVISPVPAAVLPPFPDEVWQSMIYQFQLHKRLSRNDLNAIYGDSNKVWIYRHLILLEKAGLIKNIEKDLFEMPSSIRFFIEKKLYVNN</sequence>
<dbReference type="InterPro" id="IPR004841">
    <property type="entry name" value="AA-permease/SLC12A_dom"/>
</dbReference>
<organism evidence="7 8">
    <name type="scientific">Putridiphycobacter roseus</name>
    <dbReference type="NCBI Taxonomy" id="2219161"/>
    <lineage>
        <taxon>Bacteria</taxon>
        <taxon>Pseudomonadati</taxon>
        <taxon>Bacteroidota</taxon>
        <taxon>Flavobacteriia</taxon>
        <taxon>Flavobacteriales</taxon>
        <taxon>Crocinitomicaceae</taxon>
        <taxon>Putridiphycobacter</taxon>
    </lineage>
</organism>
<evidence type="ECO:0000313" key="7">
    <source>
        <dbReference type="EMBL" id="PZE16222.1"/>
    </source>
</evidence>
<evidence type="ECO:0000256" key="2">
    <source>
        <dbReference type="ARBA" id="ARBA00022692"/>
    </source>
</evidence>
<dbReference type="RefSeq" id="WP_111064107.1">
    <property type="nucleotide sequence ID" value="NZ_JBHUCU010000037.1"/>
</dbReference>
<feature type="transmembrane region" description="Helical" evidence="5">
    <location>
        <begin position="183"/>
        <end position="206"/>
    </location>
</feature>
<comment type="caution">
    <text evidence="7">The sequence shown here is derived from an EMBL/GenBank/DDBJ whole genome shotgun (WGS) entry which is preliminary data.</text>
</comment>
<dbReference type="PANTHER" id="PTHR11827">
    <property type="entry name" value="SOLUTE CARRIER FAMILY 12, CATION COTRANSPORTERS"/>
    <property type="match status" value="1"/>
</dbReference>
<evidence type="ECO:0000256" key="5">
    <source>
        <dbReference type="SAM" id="Phobius"/>
    </source>
</evidence>
<keyword evidence="4 5" id="KW-0472">Membrane</keyword>
<feature type="transmembrane region" description="Helical" evidence="5">
    <location>
        <begin position="408"/>
        <end position="440"/>
    </location>
</feature>
<feature type="transmembrane region" description="Helical" evidence="5">
    <location>
        <begin position="218"/>
        <end position="237"/>
    </location>
</feature>
<evidence type="ECO:0000256" key="4">
    <source>
        <dbReference type="ARBA" id="ARBA00023136"/>
    </source>
</evidence>
<feature type="transmembrane region" description="Helical" evidence="5">
    <location>
        <begin position="368"/>
        <end position="388"/>
    </location>
</feature>
<dbReference type="OrthoDB" id="3181223at2"/>
<dbReference type="InterPro" id="IPR004842">
    <property type="entry name" value="SLC12A_fam"/>
</dbReference>
<dbReference type="GO" id="GO:0015377">
    <property type="term" value="F:chloride:monoatomic cation symporter activity"/>
    <property type="evidence" value="ECO:0007669"/>
    <property type="project" value="InterPro"/>
</dbReference>
<dbReference type="InterPro" id="IPR027417">
    <property type="entry name" value="P-loop_NTPase"/>
</dbReference>
<dbReference type="SUPFAM" id="SSF52540">
    <property type="entry name" value="P-loop containing nucleoside triphosphate hydrolases"/>
    <property type="match status" value="1"/>
</dbReference>
<proteinExistence type="predicted"/>